<accession>A0A0K2G944</accession>
<evidence type="ECO:0008006" key="4">
    <source>
        <dbReference type="Google" id="ProtNLM"/>
    </source>
</evidence>
<evidence type="ECO:0000256" key="1">
    <source>
        <dbReference type="SAM" id="MobiDB-lite"/>
    </source>
</evidence>
<dbReference type="Proteomes" id="UP000069205">
    <property type="component" value="Chromosome"/>
</dbReference>
<dbReference type="STRING" id="42253.NITMOv2_1055"/>
<feature type="region of interest" description="Disordered" evidence="1">
    <location>
        <begin position="95"/>
        <end position="114"/>
    </location>
</feature>
<sequence>MQILVNTDNHIEGSEELTRQTEAVVRHALERFSRQITRVEVFYTDEDSGARSTERDKRCLIEVHAAGLKPIAAGERGATVEQALNAAADTVEETLDRTLGRLHDTKQRRPGKAA</sequence>
<dbReference type="RefSeq" id="WP_053378819.1">
    <property type="nucleotide sequence ID" value="NZ_CP011801.1"/>
</dbReference>
<protein>
    <recommendedName>
        <fullName evidence="4">Ribosomal subunit interface protein</fullName>
    </recommendedName>
</protein>
<evidence type="ECO:0000313" key="2">
    <source>
        <dbReference type="EMBL" id="ALA57486.1"/>
    </source>
</evidence>
<organism evidence="2 3">
    <name type="scientific">Nitrospira moscoviensis</name>
    <dbReference type="NCBI Taxonomy" id="42253"/>
    <lineage>
        <taxon>Bacteria</taxon>
        <taxon>Pseudomonadati</taxon>
        <taxon>Nitrospirota</taxon>
        <taxon>Nitrospiria</taxon>
        <taxon>Nitrospirales</taxon>
        <taxon>Nitrospiraceae</taxon>
        <taxon>Nitrospira</taxon>
    </lineage>
</organism>
<evidence type="ECO:0000313" key="3">
    <source>
        <dbReference type="Proteomes" id="UP000069205"/>
    </source>
</evidence>
<dbReference type="Gene3D" id="3.30.160.100">
    <property type="entry name" value="Ribosome hibernation promotion factor-like"/>
    <property type="match status" value="1"/>
</dbReference>
<feature type="compositionally biased region" description="Basic and acidic residues" evidence="1">
    <location>
        <begin position="95"/>
        <end position="107"/>
    </location>
</feature>
<gene>
    <name evidence="2" type="ORF">NITMOv2_1055</name>
</gene>
<name>A0A0K2G944_NITMO</name>
<dbReference type="OrthoDB" id="121633at2"/>
<dbReference type="Pfam" id="PF02482">
    <property type="entry name" value="Ribosomal_S30AE"/>
    <property type="match status" value="1"/>
</dbReference>
<dbReference type="PATRIC" id="fig|42253.5.peg.1039"/>
<dbReference type="InterPro" id="IPR003489">
    <property type="entry name" value="RHF/RaiA"/>
</dbReference>
<keyword evidence="3" id="KW-1185">Reference proteome</keyword>
<reference evidence="2 3" key="1">
    <citation type="journal article" date="2015" name="Proc. Natl. Acad. Sci. U.S.A.">
        <title>Expanded metabolic versatility of ubiquitous nitrite-oxidizing bacteria from the genus Nitrospira.</title>
        <authorList>
            <person name="Koch H."/>
            <person name="Lucker S."/>
            <person name="Albertsen M."/>
            <person name="Kitzinger K."/>
            <person name="Herbold C."/>
            <person name="Spieck E."/>
            <person name="Nielsen P.H."/>
            <person name="Wagner M."/>
            <person name="Daims H."/>
        </authorList>
    </citation>
    <scope>NUCLEOTIDE SEQUENCE [LARGE SCALE GENOMIC DNA]</scope>
    <source>
        <strain evidence="2 3">NSP M-1</strain>
    </source>
</reference>
<dbReference type="KEGG" id="nmv:NITMOv2_1055"/>
<dbReference type="SUPFAM" id="SSF69754">
    <property type="entry name" value="Ribosome binding protein Y (YfiA homologue)"/>
    <property type="match status" value="1"/>
</dbReference>
<proteinExistence type="predicted"/>
<dbReference type="AlphaFoldDB" id="A0A0K2G944"/>
<dbReference type="EMBL" id="CP011801">
    <property type="protein sequence ID" value="ALA57486.1"/>
    <property type="molecule type" value="Genomic_DNA"/>
</dbReference>
<dbReference type="InterPro" id="IPR036567">
    <property type="entry name" value="RHF-like"/>
</dbReference>